<proteinExistence type="inferred from homology"/>
<keyword evidence="3" id="KW-0408">Iron</keyword>
<dbReference type="EMBL" id="BPQH01000034">
    <property type="protein sequence ID" value="GJD53656.1"/>
    <property type="molecule type" value="Genomic_DNA"/>
</dbReference>
<dbReference type="Gene3D" id="3.40.228.10">
    <property type="entry name" value="Dimethylsulfoxide Reductase, domain 2"/>
    <property type="match status" value="1"/>
</dbReference>
<dbReference type="InterPro" id="IPR006963">
    <property type="entry name" value="Mopterin_OxRdtase_4Fe-4S_dom"/>
</dbReference>
<protein>
    <submittedName>
        <fullName evidence="6">Dimethyl sulfoxide reductase chain YnfE</fullName>
    </submittedName>
</protein>
<dbReference type="Pfam" id="PF01568">
    <property type="entry name" value="Molydop_binding"/>
    <property type="match status" value="1"/>
</dbReference>
<keyword evidence="7" id="KW-1185">Reference proteome</keyword>
<evidence type="ECO:0000256" key="1">
    <source>
        <dbReference type="ARBA" id="ARBA00010312"/>
    </source>
</evidence>
<dbReference type="CDD" id="cd02786">
    <property type="entry name" value="MopB_CT_3"/>
    <property type="match status" value="1"/>
</dbReference>
<reference evidence="6" key="2">
    <citation type="submission" date="2021-08" db="EMBL/GenBank/DDBJ databases">
        <authorList>
            <person name="Tani A."/>
            <person name="Ola A."/>
            <person name="Ogura Y."/>
            <person name="Katsura K."/>
            <person name="Hayashi T."/>
        </authorList>
    </citation>
    <scope>NUCLEOTIDE SEQUENCE</scope>
    <source>
        <strain evidence="6">KCTC 52305</strain>
    </source>
</reference>
<evidence type="ECO:0000259" key="5">
    <source>
        <dbReference type="PROSITE" id="PS51669"/>
    </source>
</evidence>
<dbReference type="InterPro" id="IPR037920">
    <property type="entry name" value="YoaE_C"/>
</dbReference>
<dbReference type="SUPFAM" id="SSF53706">
    <property type="entry name" value="Formate dehydrogenase/DMSO reductase, domains 1-3"/>
    <property type="match status" value="1"/>
</dbReference>
<dbReference type="Gene3D" id="3.30.2070.10">
    <property type="entry name" value="Formate dehydrogenase/DMSO reductase"/>
    <property type="match status" value="1"/>
</dbReference>
<keyword evidence="4" id="KW-0411">Iron-sulfur</keyword>
<evidence type="ECO:0000256" key="2">
    <source>
        <dbReference type="ARBA" id="ARBA00022723"/>
    </source>
</evidence>
<accession>A0ABQ4R7H4</accession>
<dbReference type="PANTHER" id="PTHR43742:SF6">
    <property type="entry name" value="OXIDOREDUCTASE YYAE-RELATED"/>
    <property type="match status" value="1"/>
</dbReference>
<sequence length="683" mass="71732">MSTAATVCPHDCPSACALDVQIVDGRVGAVRGADHPYTAGVICAKVGRYAERVHHPDRVTHPLVRTGPKGSGLWRRVGWEEALDRVAAAFAAAAARSGPEAVWPYNSGGTMGLVQRDGIHRLTNVMGYSRRQRTICTAIATAGWSAGVGRVAGPDPREMAASDLVVVWGGNPVGTQVNAMSHITRARKERGAKLVVVDPYRTGTAAAADMHLAPRPGTDGALACAVLHVLFRDGYADRAYLAAHAEGVAALEAHLAGRDPAWAAGITGLRVQEIEAFAALYGRTRRSYIRCGFGFTRSRNGAVNLHAVTCLPTVTGAWQHEGGGAFWMHAAIFNWDKTLTEGLDARAAGVRELDMSRLGAVLAGDADALRGGPPVTAMLIQSANPAVSAPDSGRVRAGLLREDLFVAVHEHFMTETAALADVVLPATMFLEHDDIYGAGGHSHIQMGPALVAAPGACRSNHELVSGLALRLGAEHPGFAMSARELADATLRRSGWGGLDRLEAERSIDAQPGFADSHFLTGFGHPGGRFRLAPDWAALGPLGAAMPALPDHWAVTDAPDAAHPFRLVAPPARQFLNTTFTNLPASRRREGRPSVRLHPDDAAGLGIAPGMLVEVGNARGTVQVHAEIGSHQQPGVVVVESLWPDADFAGGCGINTLISDAPAAPNSGAVFHDTAVWVRARPAG</sequence>
<dbReference type="Proteomes" id="UP001055167">
    <property type="component" value="Unassembled WGS sequence"/>
</dbReference>
<dbReference type="Gene3D" id="3.40.50.740">
    <property type="match status" value="1"/>
</dbReference>
<evidence type="ECO:0000313" key="7">
    <source>
        <dbReference type="Proteomes" id="UP001055167"/>
    </source>
</evidence>
<dbReference type="Pfam" id="PF04879">
    <property type="entry name" value="Molybdop_Fe4S4"/>
    <property type="match status" value="1"/>
</dbReference>
<gene>
    <name evidence="6" type="primary">ynfE_2</name>
    <name evidence="6" type="ORF">OPKNFCMD_6433</name>
</gene>
<evidence type="ECO:0000256" key="3">
    <source>
        <dbReference type="ARBA" id="ARBA00023004"/>
    </source>
</evidence>
<dbReference type="CDD" id="cd02766">
    <property type="entry name" value="MopB_3"/>
    <property type="match status" value="1"/>
</dbReference>
<feature type="domain" description="4Fe-4S Mo/W bis-MGD-type" evidence="5">
    <location>
        <begin position="1"/>
        <end position="57"/>
    </location>
</feature>
<dbReference type="InterPro" id="IPR006656">
    <property type="entry name" value="Mopterin_OxRdtase"/>
</dbReference>
<dbReference type="SMART" id="SM00926">
    <property type="entry name" value="Molybdop_Fe4S4"/>
    <property type="match status" value="1"/>
</dbReference>
<organism evidence="6 7">
    <name type="scientific">Methylobacterium crusticola</name>
    <dbReference type="NCBI Taxonomy" id="1697972"/>
    <lineage>
        <taxon>Bacteria</taxon>
        <taxon>Pseudomonadati</taxon>
        <taxon>Pseudomonadota</taxon>
        <taxon>Alphaproteobacteria</taxon>
        <taxon>Hyphomicrobiales</taxon>
        <taxon>Methylobacteriaceae</taxon>
        <taxon>Methylobacterium</taxon>
    </lineage>
</organism>
<comment type="similarity">
    <text evidence="1">Belongs to the prokaryotic molybdopterin-containing oxidoreductase family.</text>
</comment>
<reference evidence="6" key="1">
    <citation type="journal article" date="2021" name="Front. Microbiol.">
        <title>Comprehensive Comparative Genomics and Phenotyping of Methylobacterium Species.</title>
        <authorList>
            <person name="Alessa O."/>
            <person name="Ogura Y."/>
            <person name="Fujitani Y."/>
            <person name="Takami H."/>
            <person name="Hayashi T."/>
            <person name="Sahin N."/>
            <person name="Tani A."/>
        </authorList>
    </citation>
    <scope>NUCLEOTIDE SEQUENCE</scope>
    <source>
        <strain evidence="6">KCTC 52305</strain>
    </source>
</reference>
<dbReference type="RefSeq" id="WP_128560783.1">
    <property type="nucleotide sequence ID" value="NZ_BPQH01000034.1"/>
</dbReference>
<dbReference type="InterPro" id="IPR050612">
    <property type="entry name" value="Prok_Mopterin_Oxidored"/>
</dbReference>
<evidence type="ECO:0000313" key="6">
    <source>
        <dbReference type="EMBL" id="GJD53656.1"/>
    </source>
</evidence>
<keyword evidence="2" id="KW-0479">Metal-binding</keyword>
<evidence type="ECO:0000256" key="4">
    <source>
        <dbReference type="ARBA" id="ARBA00023014"/>
    </source>
</evidence>
<dbReference type="InterPro" id="IPR006657">
    <property type="entry name" value="MoPterin_dinucl-bd_dom"/>
</dbReference>
<dbReference type="SUPFAM" id="SSF50692">
    <property type="entry name" value="ADC-like"/>
    <property type="match status" value="1"/>
</dbReference>
<name>A0ABQ4R7H4_9HYPH</name>
<dbReference type="Gene3D" id="2.40.40.20">
    <property type="match status" value="1"/>
</dbReference>
<dbReference type="InterPro" id="IPR009010">
    <property type="entry name" value="Asp_de-COase-like_dom_sf"/>
</dbReference>
<dbReference type="Gene3D" id="2.20.25.90">
    <property type="entry name" value="ADC-like domains"/>
    <property type="match status" value="1"/>
</dbReference>
<dbReference type="PANTHER" id="PTHR43742">
    <property type="entry name" value="TRIMETHYLAMINE-N-OXIDE REDUCTASE"/>
    <property type="match status" value="1"/>
</dbReference>
<dbReference type="Pfam" id="PF00384">
    <property type="entry name" value="Molybdopterin"/>
    <property type="match status" value="1"/>
</dbReference>
<dbReference type="PROSITE" id="PS51669">
    <property type="entry name" value="4FE4S_MOW_BIS_MGD"/>
    <property type="match status" value="1"/>
</dbReference>
<comment type="caution">
    <text evidence="6">The sequence shown here is derived from an EMBL/GenBank/DDBJ whole genome shotgun (WGS) entry which is preliminary data.</text>
</comment>